<reference evidence="2 3" key="1">
    <citation type="journal article" date="2019" name="Sci. Rep.">
        <title>A multi-omics analysis of the grapevine pathogen Lasiodiplodia theobromae reveals that temperature affects the expression of virulence- and pathogenicity-related genes.</title>
        <authorList>
            <person name="Felix C."/>
            <person name="Meneses R."/>
            <person name="Goncalves M.F.M."/>
            <person name="Tilleman L."/>
            <person name="Duarte A.S."/>
            <person name="Jorrin-Novo J.V."/>
            <person name="Van de Peer Y."/>
            <person name="Deforce D."/>
            <person name="Van Nieuwerburgh F."/>
            <person name="Esteves A.C."/>
            <person name="Alves A."/>
        </authorList>
    </citation>
    <scope>NUCLEOTIDE SEQUENCE [LARGE SCALE GENOMIC DNA]</scope>
    <source>
        <strain evidence="2 3">LA-SOL3</strain>
    </source>
</reference>
<dbReference type="AlphaFoldDB" id="A0A5N5DD66"/>
<feature type="region of interest" description="Disordered" evidence="1">
    <location>
        <begin position="19"/>
        <end position="62"/>
    </location>
</feature>
<sequence length="104" mass="11243">MTNNALTSSHFNALKALQRLTQEASERAETEPVRAQESHQDTAVPDPADPTGPQNAELGTAATESAFDFLQSNLSPMAFLDSIIWDKSLPEEDTGGFLGFEFGD</sequence>
<feature type="compositionally biased region" description="Basic and acidic residues" evidence="1">
    <location>
        <begin position="24"/>
        <end position="40"/>
    </location>
</feature>
<protein>
    <submittedName>
        <fullName evidence="2">Uncharacterized protein</fullName>
    </submittedName>
</protein>
<dbReference type="OrthoDB" id="3925577at2759"/>
<name>A0A5N5DD66_9PEZI</name>
<evidence type="ECO:0000313" key="2">
    <source>
        <dbReference type="EMBL" id="KAB2575625.1"/>
    </source>
</evidence>
<organism evidence="2 3">
    <name type="scientific">Lasiodiplodia theobromae</name>
    <dbReference type="NCBI Taxonomy" id="45133"/>
    <lineage>
        <taxon>Eukaryota</taxon>
        <taxon>Fungi</taxon>
        <taxon>Dikarya</taxon>
        <taxon>Ascomycota</taxon>
        <taxon>Pezizomycotina</taxon>
        <taxon>Dothideomycetes</taxon>
        <taxon>Dothideomycetes incertae sedis</taxon>
        <taxon>Botryosphaeriales</taxon>
        <taxon>Botryosphaeriaceae</taxon>
        <taxon>Lasiodiplodia</taxon>
    </lineage>
</organism>
<keyword evidence="3" id="KW-1185">Reference proteome</keyword>
<dbReference type="Proteomes" id="UP000325902">
    <property type="component" value="Unassembled WGS sequence"/>
</dbReference>
<accession>A0A5N5DD66</accession>
<proteinExistence type="predicted"/>
<dbReference type="EMBL" id="VCHE01000031">
    <property type="protein sequence ID" value="KAB2575625.1"/>
    <property type="molecule type" value="Genomic_DNA"/>
</dbReference>
<evidence type="ECO:0000313" key="3">
    <source>
        <dbReference type="Proteomes" id="UP000325902"/>
    </source>
</evidence>
<gene>
    <name evidence="2" type="ORF">DBV05_g5754</name>
</gene>
<comment type="caution">
    <text evidence="2">The sequence shown here is derived from an EMBL/GenBank/DDBJ whole genome shotgun (WGS) entry which is preliminary data.</text>
</comment>
<evidence type="ECO:0000256" key="1">
    <source>
        <dbReference type="SAM" id="MobiDB-lite"/>
    </source>
</evidence>